<dbReference type="InterPro" id="IPR024654">
    <property type="entry name" value="Calcineurin-like_PHP_lpxH"/>
</dbReference>
<dbReference type="EC" id="3.1.4.-" evidence="2"/>
<evidence type="ECO:0000256" key="2">
    <source>
        <dbReference type="RuleBase" id="RU362039"/>
    </source>
</evidence>
<dbReference type="NCBIfam" id="TIGR00040">
    <property type="entry name" value="yfcE"/>
    <property type="match status" value="1"/>
</dbReference>
<evidence type="ECO:0000259" key="3">
    <source>
        <dbReference type="Pfam" id="PF12850"/>
    </source>
</evidence>
<proteinExistence type="inferred from homology"/>
<dbReference type="Pfam" id="PF12850">
    <property type="entry name" value="Metallophos_2"/>
    <property type="match status" value="1"/>
</dbReference>
<dbReference type="InterPro" id="IPR029052">
    <property type="entry name" value="Metallo-depent_PP-like"/>
</dbReference>
<organism evidence="4 5">
    <name type="scientific">Heliobacterium mobile</name>
    <name type="common">Heliobacillus mobilis</name>
    <dbReference type="NCBI Taxonomy" id="28064"/>
    <lineage>
        <taxon>Bacteria</taxon>
        <taxon>Bacillati</taxon>
        <taxon>Bacillota</taxon>
        <taxon>Clostridia</taxon>
        <taxon>Eubacteriales</taxon>
        <taxon>Heliobacteriaceae</taxon>
        <taxon>Heliobacterium</taxon>
    </lineage>
</organism>
<keyword evidence="5" id="KW-1185">Reference proteome</keyword>
<gene>
    <name evidence="4" type="ORF">GJ688_15055</name>
</gene>
<keyword evidence="2" id="KW-0479">Metal-binding</keyword>
<comment type="similarity">
    <text evidence="1 2">Belongs to the metallophosphoesterase superfamily. YfcE family.</text>
</comment>
<dbReference type="GO" id="GO:0046872">
    <property type="term" value="F:metal ion binding"/>
    <property type="evidence" value="ECO:0007669"/>
    <property type="project" value="UniProtKB-KW"/>
</dbReference>
<evidence type="ECO:0000256" key="1">
    <source>
        <dbReference type="ARBA" id="ARBA00008950"/>
    </source>
</evidence>
<dbReference type="AlphaFoldDB" id="A0A6I3SPU7"/>
<protein>
    <recommendedName>
        <fullName evidence="2">Phosphoesterase</fullName>
        <ecNumber evidence="2">3.1.4.-</ecNumber>
    </recommendedName>
</protein>
<evidence type="ECO:0000313" key="4">
    <source>
        <dbReference type="EMBL" id="MTV50287.1"/>
    </source>
</evidence>
<dbReference type="CDD" id="cd00841">
    <property type="entry name" value="MPP_YfcE"/>
    <property type="match status" value="1"/>
</dbReference>
<comment type="caution">
    <text evidence="4">The sequence shown here is derived from an EMBL/GenBank/DDBJ whole genome shotgun (WGS) entry which is preliminary data.</text>
</comment>
<comment type="cofactor">
    <cofactor evidence="2">
        <name>a divalent metal cation</name>
        <dbReference type="ChEBI" id="CHEBI:60240"/>
    </cofactor>
</comment>
<dbReference type="InterPro" id="IPR000979">
    <property type="entry name" value="Phosphodiesterase_MJ0936/Vps29"/>
</dbReference>
<dbReference type="OrthoDB" id="9800565at2"/>
<name>A0A6I3SPU7_HELMO</name>
<evidence type="ECO:0000313" key="5">
    <source>
        <dbReference type="Proteomes" id="UP000430670"/>
    </source>
</evidence>
<dbReference type="GO" id="GO:0016787">
    <property type="term" value="F:hydrolase activity"/>
    <property type="evidence" value="ECO:0007669"/>
    <property type="project" value="UniProtKB-UniRule"/>
</dbReference>
<reference evidence="4 5" key="1">
    <citation type="submission" date="2019-11" db="EMBL/GenBank/DDBJ databases">
        <title>Whole-genome sequence of a the green, strictly anaerobic photosynthetic bacterium Heliobacillus mobilis DSM 6151.</title>
        <authorList>
            <person name="Kyndt J.A."/>
            <person name="Meyer T.E."/>
        </authorList>
    </citation>
    <scope>NUCLEOTIDE SEQUENCE [LARGE SCALE GENOMIC DNA]</scope>
    <source>
        <strain evidence="4 5">DSM 6151</strain>
    </source>
</reference>
<sequence length="157" mass="17252">MTVGIISDTHGLIRKEALEALKDADLILHAGDIGKPKVLDELQKIAPLVAVRGNCDKDEWSRQLPETEVVNIGELRFYLIHNIGKLNIVPKADGIDAVVYGHSHKFSEEKKEGVLYLNPGSAGPKRFNLPITVALLHVNGKKIEVERHLIGGSNQPK</sequence>
<dbReference type="PANTHER" id="PTHR11124">
    <property type="entry name" value="VACUOLAR SORTING PROTEIN VPS29"/>
    <property type="match status" value="1"/>
</dbReference>
<dbReference type="EMBL" id="WNKU01000022">
    <property type="protein sequence ID" value="MTV50287.1"/>
    <property type="molecule type" value="Genomic_DNA"/>
</dbReference>
<dbReference type="Gene3D" id="3.60.21.10">
    <property type="match status" value="1"/>
</dbReference>
<dbReference type="Proteomes" id="UP000430670">
    <property type="component" value="Unassembled WGS sequence"/>
</dbReference>
<feature type="domain" description="Calcineurin-like phosphoesterase" evidence="3">
    <location>
        <begin position="1"/>
        <end position="140"/>
    </location>
</feature>
<dbReference type="SUPFAM" id="SSF56300">
    <property type="entry name" value="Metallo-dependent phosphatases"/>
    <property type="match status" value="1"/>
</dbReference>
<accession>A0A6I3SPU7</accession>
<dbReference type="InterPro" id="IPR041802">
    <property type="entry name" value="MPP_YfcE"/>
</dbReference>